<name>A0ABQ5N6L9_9CLOT</name>
<comment type="cofactor">
    <cofactor evidence="1">
        <name>Ni(2+)</name>
        <dbReference type="ChEBI" id="CHEBI:49786"/>
    </cofactor>
</comment>
<accession>A0ABQ5N6L9</accession>
<dbReference type="InterPro" id="IPR050867">
    <property type="entry name" value="NiFe/NiFeSe_hydrgnase_LSU"/>
</dbReference>
<dbReference type="EMBL" id="BRXR01000001">
    <property type="protein sequence ID" value="GLC30859.1"/>
    <property type="molecule type" value="Genomic_DNA"/>
</dbReference>
<sequence>MKKTLTIDPVTRISGFMEITTEVEDNIVANAKTSGLLFRGFEKMLKGRSPLDAIYFTQRICGICSTSHAVASSLALQVALNISMDTNDTYLRDLIHGFEFLSNHLRQFYLFTIPDFVKMPDINPVSPQKYTDYRIPDNFSQIIINHYLESINFSRLAHEGVAVLGGKAPHNHGIFAGGVTVNIDSYKLSKIKSILSELSNFINSAMTEDIKILTEYYPDYFEKGSSYNNFMSYGLFNYYNDKDLFYVNPGVLLQDKKSPLNSSLITENIKYSWFVDNDNPSALEKDKNSITYKPGTEKNEAVDIKKPEAYTFIKAPRYDGVPMEVGPLARLMLTGEYTRGNSCMDRNSARVMETKKIAGIMMNIADKLQLKPNNQKILDIPEKGFGMGLVDTIRGALGHWLQIENRVIKNYNIITPSMWNFSPLDENGFHGAAEKALIGTAIKDIDNPVELGRIVRSFDPCISCATHIIGKYDKCIN</sequence>
<dbReference type="Proteomes" id="UP001208567">
    <property type="component" value="Unassembled WGS sequence"/>
</dbReference>
<keyword evidence="7 8" id="KW-0560">Oxidoreductase</keyword>
<proteinExistence type="inferred from homology"/>
<dbReference type="InterPro" id="IPR001501">
    <property type="entry name" value="Ni-dep_hyd_lsu"/>
</dbReference>
<evidence type="ECO:0000256" key="5">
    <source>
        <dbReference type="ARBA" id="ARBA00022596"/>
    </source>
</evidence>
<comment type="subunit">
    <text evidence="4">Heterodimer of a large and a small subunit.</text>
</comment>
<dbReference type="Pfam" id="PF00374">
    <property type="entry name" value="NiFeSe_Hases"/>
    <property type="match status" value="2"/>
</dbReference>
<dbReference type="Gene3D" id="1.10.645.10">
    <property type="entry name" value="Cytochrome-c3 Hydrogenase, chain B"/>
    <property type="match status" value="1"/>
</dbReference>
<keyword evidence="5 8" id="KW-0533">Nickel</keyword>
<evidence type="ECO:0000256" key="6">
    <source>
        <dbReference type="ARBA" id="ARBA00022723"/>
    </source>
</evidence>
<comment type="caution">
    <text evidence="9">The sequence shown here is derived from an EMBL/GenBank/DDBJ whole genome shotgun (WGS) entry which is preliminary data.</text>
</comment>
<evidence type="ECO:0000313" key="10">
    <source>
        <dbReference type="Proteomes" id="UP001208567"/>
    </source>
</evidence>
<evidence type="ECO:0000256" key="7">
    <source>
        <dbReference type="ARBA" id="ARBA00023002"/>
    </source>
</evidence>
<dbReference type="SUPFAM" id="SSF56762">
    <property type="entry name" value="HydB/Nqo4-like"/>
    <property type="match status" value="1"/>
</dbReference>
<reference evidence="9 10" key="1">
    <citation type="journal article" date="2024" name="Int. J. Syst. Evol. Microbiol.">
        <title>Clostridium omnivorum sp. nov., isolated from anoxic soil under the treatment of reductive soil disinfestation.</title>
        <authorList>
            <person name="Ueki A."/>
            <person name="Tonouchi A."/>
            <person name="Kaku N."/>
            <person name="Honma S."/>
            <person name="Ueki K."/>
        </authorList>
    </citation>
    <scope>NUCLEOTIDE SEQUENCE [LARGE SCALE GENOMIC DNA]</scope>
    <source>
        <strain evidence="9 10">E14</strain>
    </source>
</reference>
<dbReference type="PANTHER" id="PTHR42958">
    <property type="entry name" value="HYDROGENASE-2 LARGE CHAIN"/>
    <property type="match status" value="1"/>
</dbReference>
<keyword evidence="6 8" id="KW-0479">Metal-binding</keyword>
<evidence type="ECO:0000256" key="4">
    <source>
        <dbReference type="ARBA" id="ARBA00011771"/>
    </source>
</evidence>
<keyword evidence="10" id="KW-1185">Reference proteome</keyword>
<evidence type="ECO:0000313" key="9">
    <source>
        <dbReference type="EMBL" id="GLC30859.1"/>
    </source>
</evidence>
<dbReference type="PROSITE" id="PS00507">
    <property type="entry name" value="NI_HGENASE_L_1"/>
    <property type="match status" value="1"/>
</dbReference>
<dbReference type="PROSITE" id="PS00508">
    <property type="entry name" value="NI_HGENASE_L_2"/>
    <property type="match status" value="1"/>
</dbReference>
<comment type="subcellular location">
    <subcellularLocation>
        <location evidence="2">Cell envelope</location>
    </subcellularLocation>
</comment>
<comment type="similarity">
    <text evidence="3 8">Belongs to the [NiFe]/[NiFeSe] hydrogenase large subunit family.</text>
</comment>
<evidence type="ECO:0000256" key="1">
    <source>
        <dbReference type="ARBA" id="ARBA00001967"/>
    </source>
</evidence>
<evidence type="ECO:0000256" key="3">
    <source>
        <dbReference type="ARBA" id="ARBA00009292"/>
    </source>
</evidence>
<evidence type="ECO:0000256" key="8">
    <source>
        <dbReference type="RuleBase" id="RU003896"/>
    </source>
</evidence>
<dbReference type="PANTHER" id="PTHR42958:SF2">
    <property type="entry name" value="UPTAKE HYDROGENASE LARGE SUBUNIT"/>
    <property type="match status" value="1"/>
</dbReference>
<organism evidence="9 10">
    <name type="scientific">Clostridium omnivorum</name>
    <dbReference type="NCBI Taxonomy" id="1604902"/>
    <lineage>
        <taxon>Bacteria</taxon>
        <taxon>Bacillati</taxon>
        <taxon>Bacillota</taxon>
        <taxon>Clostridia</taxon>
        <taxon>Eubacteriales</taxon>
        <taxon>Clostridiaceae</taxon>
        <taxon>Clostridium</taxon>
    </lineage>
</organism>
<gene>
    <name evidence="9" type="primary">hupL</name>
    <name evidence="9" type="ORF">bsdE14_22690</name>
</gene>
<dbReference type="RefSeq" id="WP_264850137.1">
    <property type="nucleotide sequence ID" value="NZ_BRXR01000001.1"/>
</dbReference>
<dbReference type="InterPro" id="IPR029014">
    <property type="entry name" value="NiFe-Hase_large"/>
</dbReference>
<protein>
    <submittedName>
        <fullName evidence="9">Ni/Fe hydrogenase</fullName>
    </submittedName>
</protein>
<dbReference type="InterPro" id="IPR018194">
    <property type="entry name" value="Ni-dep_hyd_lsu_Ni_BS"/>
</dbReference>
<evidence type="ECO:0000256" key="2">
    <source>
        <dbReference type="ARBA" id="ARBA00004196"/>
    </source>
</evidence>